<dbReference type="AlphaFoldDB" id="A0A6M1SX64"/>
<dbReference type="GO" id="GO:0008270">
    <property type="term" value="F:zinc ion binding"/>
    <property type="evidence" value="ECO:0007669"/>
    <property type="project" value="UniProtKB-UniRule"/>
</dbReference>
<keyword evidence="10" id="KW-1185">Reference proteome</keyword>
<dbReference type="PANTHER" id="PTHR10173">
    <property type="entry name" value="METHIONINE SULFOXIDE REDUCTASE"/>
    <property type="match status" value="1"/>
</dbReference>
<dbReference type="Pfam" id="PF01641">
    <property type="entry name" value="SelR"/>
    <property type="match status" value="1"/>
</dbReference>
<dbReference type="NCBIfam" id="TIGR00357">
    <property type="entry name" value="peptide-methionine (R)-S-oxide reductase MsrB"/>
    <property type="match status" value="1"/>
</dbReference>
<evidence type="ECO:0000256" key="2">
    <source>
        <dbReference type="ARBA" id="ARBA00022723"/>
    </source>
</evidence>
<evidence type="ECO:0000256" key="7">
    <source>
        <dbReference type="SAM" id="MobiDB-lite"/>
    </source>
</evidence>
<dbReference type="InterPro" id="IPR011057">
    <property type="entry name" value="Mss4-like_sf"/>
</dbReference>
<dbReference type="GO" id="GO:0030091">
    <property type="term" value="P:protein repair"/>
    <property type="evidence" value="ECO:0007669"/>
    <property type="project" value="InterPro"/>
</dbReference>
<dbReference type="InterPro" id="IPR002579">
    <property type="entry name" value="Met_Sox_Rdtase_MsrB_dom"/>
</dbReference>
<feature type="domain" description="MsrB" evidence="8">
    <location>
        <begin position="26"/>
        <end position="148"/>
    </location>
</feature>
<feature type="binding site" evidence="6">
    <location>
        <position position="114"/>
    </location>
    <ligand>
        <name>Zn(2+)</name>
        <dbReference type="ChEBI" id="CHEBI:29105"/>
    </ligand>
</feature>
<feature type="compositionally biased region" description="Polar residues" evidence="7">
    <location>
        <begin position="1"/>
        <end position="12"/>
    </location>
</feature>
<feature type="region of interest" description="Disordered" evidence="7">
    <location>
        <begin position="1"/>
        <end position="28"/>
    </location>
</feature>
<dbReference type="GO" id="GO:0005737">
    <property type="term" value="C:cytoplasm"/>
    <property type="evidence" value="ECO:0007669"/>
    <property type="project" value="TreeGrafter"/>
</dbReference>
<proteinExistence type="inferred from homology"/>
<comment type="cofactor">
    <cofactor evidence="6">
        <name>Zn(2+)</name>
        <dbReference type="ChEBI" id="CHEBI:29105"/>
    </cofactor>
    <text evidence="6">Binds 1 zinc ion per subunit. The zinc ion is important for the structural integrity of the protein.</text>
</comment>
<dbReference type="EMBL" id="JAALLT010000001">
    <property type="protein sequence ID" value="NGP75684.1"/>
    <property type="molecule type" value="Genomic_DNA"/>
</dbReference>
<evidence type="ECO:0000259" key="8">
    <source>
        <dbReference type="PROSITE" id="PS51790"/>
    </source>
</evidence>
<dbReference type="PANTHER" id="PTHR10173:SF52">
    <property type="entry name" value="METHIONINE-R-SULFOXIDE REDUCTASE B1"/>
    <property type="match status" value="1"/>
</dbReference>
<dbReference type="FunFam" id="2.170.150.20:FF:000001">
    <property type="entry name" value="Peptide methionine sulfoxide reductase MsrB"/>
    <property type="match status" value="1"/>
</dbReference>
<evidence type="ECO:0000256" key="6">
    <source>
        <dbReference type="HAMAP-Rule" id="MF_01400"/>
    </source>
</evidence>
<evidence type="ECO:0000313" key="10">
    <source>
        <dbReference type="Proteomes" id="UP000473278"/>
    </source>
</evidence>
<dbReference type="EC" id="1.8.4.12" evidence="6"/>
<comment type="similarity">
    <text evidence="1 6">Belongs to the MsrB Met sulfoxide reductase family.</text>
</comment>
<dbReference type="SUPFAM" id="SSF51316">
    <property type="entry name" value="Mss4-like"/>
    <property type="match status" value="1"/>
</dbReference>
<dbReference type="GO" id="GO:0006979">
    <property type="term" value="P:response to oxidative stress"/>
    <property type="evidence" value="ECO:0007669"/>
    <property type="project" value="InterPro"/>
</dbReference>
<keyword evidence="2 6" id="KW-0479">Metal-binding</keyword>
<evidence type="ECO:0000313" key="9">
    <source>
        <dbReference type="EMBL" id="NGP75684.1"/>
    </source>
</evidence>
<evidence type="ECO:0000256" key="1">
    <source>
        <dbReference type="ARBA" id="ARBA00007174"/>
    </source>
</evidence>
<feature type="active site" description="Nucleophile" evidence="6">
    <location>
        <position position="137"/>
    </location>
</feature>
<organism evidence="9 10">
    <name type="scientific">Halalkalibaculum roseum</name>
    <dbReference type="NCBI Taxonomy" id="2709311"/>
    <lineage>
        <taxon>Bacteria</taxon>
        <taxon>Pseudomonadati</taxon>
        <taxon>Balneolota</taxon>
        <taxon>Balneolia</taxon>
        <taxon>Balneolales</taxon>
        <taxon>Balneolaceae</taxon>
        <taxon>Halalkalibaculum</taxon>
    </lineage>
</organism>
<name>A0A6M1SX64_9BACT</name>
<dbReference type="InterPro" id="IPR028427">
    <property type="entry name" value="Met_Sox_Rdtase_MsrB"/>
</dbReference>
<sequence>MINWKQVQQYASKGNPEPPRRVEKSDEEWKKELTDEQFYVTRKHGTERPGTGEYCEAHQPGLYACICCETELFDSTDKFESGSGWPSFTEPVKDNVIKYVEDRSHGMHRIEVLCNVCDAHLGHVFPDGPQPTGLRYCVNSASLKLVEEKSKA</sequence>
<feature type="compositionally biased region" description="Basic and acidic residues" evidence="7">
    <location>
        <begin position="18"/>
        <end position="28"/>
    </location>
</feature>
<evidence type="ECO:0000256" key="3">
    <source>
        <dbReference type="ARBA" id="ARBA00022833"/>
    </source>
</evidence>
<feature type="binding site" evidence="6">
    <location>
        <position position="117"/>
    </location>
    <ligand>
        <name>Zn(2+)</name>
        <dbReference type="ChEBI" id="CHEBI:29105"/>
    </ligand>
</feature>
<comment type="caution">
    <text evidence="9">The sequence shown here is derived from an EMBL/GenBank/DDBJ whole genome shotgun (WGS) entry which is preliminary data.</text>
</comment>
<keyword evidence="3 6" id="KW-0862">Zinc</keyword>
<dbReference type="PROSITE" id="PS51790">
    <property type="entry name" value="MSRB"/>
    <property type="match status" value="1"/>
</dbReference>
<keyword evidence="4 6" id="KW-0560">Oxidoreductase</keyword>
<dbReference type="Gene3D" id="2.170.150.20">
    <property type="entry name" value="Peptide methionine sulfoxide reductase"/>
    <property type="match status" value="1"/>
</dbReference>
<protein>
    <recommendedName>
        <fullName evidence="6">Peptide methionine sulfoxide reductase MsrB</fullName>
        <ecNumber evidence="6">1.8.4.12</ecNumber>
    </recommendedName>
    <alternativeName>
        <fullName evidence="6">Peptide-methionine (R)-S-oxide reductase</fullName>
    </alternativeName>
</protein>
<gene>
    <name evidence="6 9" type="primary">msrB</name>
    <name evidence="9" type="ORF">G3570_03515</name>
</gene>
<evidence type="ECO:0000256" key="4">
    <source>
        <dbReference type="ARBA" id="ARBA00023002"/>
    </source>
</evidence>
<comment type="catalytic activity">
    <reaction evidence="5 6">
        <text>L-methionyl-[protein] + [thioredoxin]-disulfide + H2O = L-methionyl-(R)-S-oxide-[protein] + [thioredoxin]-dithiol</text>
        <dbReference type="Rhea" id="RHEA:24164"/>
        <dbReference type="Rhea" id="RHEA-COMP:10698"/>
        <dbReference type="Rhea" id="RHEA-COMP:10700"/>
        <dbReference type="Rhea" id="RHEA-COMP:12313"/>
        <dbReference type="Rhea" id="RHEA-COMP:12314"/>
        <dbReference type="ChEBI" id="CHEBI:15377"/>
        <dbReference type="ChEBI" id="CHEBI:16044"/>
        <dbReference type="ChEBI" id="CHEBI:29950"/>
        <dbReference type="ChEBI" id="CHEBI:45764"/>
        <dbReference type="ChEBI" id="CHEBI:50058"/>
        <dbReference type="EC" id="1.8.4.12"/>
    </reaction>
</comment>
<dbReference type="HAMAP" id="MF_01400">
    <property type="entry name" value="MsrB"/>
    <property type="match status" value="1"/>
</dbReference>
<feature type="binding site" evidence="6">
    <location>
        <position position="68"/>
    </location>
    <ligand>
        <name>Zn(2+)</name>
        <dbReference type="ChEBI" id="CHEBI:29105"/>
    </ligand>
</feature>
<feature type="binding site" evidence="6">
    <location>
        <position position="65"/>
    </location>
    <ligand>
        <name>Zn(2+)</name>
        <dbReference type="ChEBI" id="CHEBI:29105"/>
    </ligand>
</feature>
<dbReference type="Proteomes" id="UP000473278">
    <property type="component" value="Unassembled WGS sequence"/>
</dbReference>
<dbReference type="RefSeq" id="WP_165139206.1">
    <property type="nucleotide sequence ID" value="NZ_JAALLT010000001.1"/>
</dbReference>
<reference evidence="9 10" key="1">
    <citation type="submission" date="2020-02" db="EMBL/GenBank/DDBJ databases">
        <title>Balneolaceae bacterium YR4-1, complete genome.</title>
        <authorList>
            <person name="Li Y."/>
            <person name="Wu S."/>
        </authorList>
    </citation>
    <scope>NUCLEOTIDE SEQUENCE [LARGE SCALE GENOMIC DNA]</scope>
    <source>
        <strain evidence="9 10">YR4-1</strain>
    </source>
</reference>
<dbReference type="GO" id="GO:0033743">
    <property type="term" value="F:peptide-methionine (R)-S-oxide reductase activity"/>
    <property type="evidence" value="ECO:0007669"/>
    <property type="project" value="UniProtKB-UniRule"/>
</dbReference>
<accession>A0A6M1SX64</accession>
<evidence type="ECO:0000256" key="5">
    <source>
        <dbReference type="ARBA" id="ARBA00048488"/>
    </source>
</evidence>